<reference evidence="1" key="1">
    <citation type="journal article" date="2013" name="Nature">
        <title>Draft genome of the wheat A-genome progenitor Triticum urartu.</title>
        <authorList>
            <person name="Ling H.Q."/>
            <person name="Zhao S."/>
            <person name="Liu D."/>
            <person name="Wang J."/>
            <person name="Sun H."/>
            <person name="Zhang C."/>
            <person name="Fan H."/>
            <person name="Li D."/>
            <person name="Dong L."/>
            <person name="Tao Y."/>
            <person name="Gao C."/>
            <person name="Wu H."/>
            <person name="Li Y."/>
            <person name="Cui Y."/>
            <person name="Guo X."/>
            <person name="Zheng S."/>
            <person name="Wang B."/>
            <person name="Yu K."/>
            <person name="Liang Q."/>
            <person name="Yang W."/>
            <person name="Lou X."/>
            <person name="Chen J."/>
            <person name="Feng M."/>
            <person name="Jian J."/>
            <person name="Zhang X."/>
            <person name="Luo G."/>
            <person name="Jiang Y."/>
            <person name="Liu J."/>
            <person name="Wang Z."/>
            <person name="Sha Y."/>
            <person name="Zhang B."/>
            <person name="Wu H."/>
            <person name="Tang D."/>
            <person name="Shen Q."/>
            <person name="Xue P."/>
            <person name="Zou S."/>
            <person name="Wang X."/>
            <person name="Liu X."/>
            <person name="Wang F."/>
            <person name="Yang Y."/>
            <person name="An X."/>
            <person name="Dong Z."/>
            <person name="Zhang K."/>
            <person name="Zhang X."/>
            <person name="Luo M.C."/>
            <person name="Dvorak J."/>
            <person name="Tong Y."/>
            <person name="Wang J."/>
            <person name="Yang H."/>
            <person name="Li Z."/>
            <person name="Wang D."/>
            <person name="Zhang A."/>
            <person name="Wang J."/>
        </authorList>
    </citation>
    <scope>NUCLEOTIDE SEQUENCE</scope>
</reference>
<accession>M8ANL8</accession>
<protein>
    <submittedName>
        <fullName evidence="1">Uncharacterized protein</fullName>
    </submittedName>
</protein>
<dbReference type="AlphaFoldDB" id="M8ANL8"/>
<organism evidence="1">
    <name type="scientific">Triticum urartu</name>
    <name type="common">Red wild einkorn</name>
    <name type="synonym">Crithodium urartu</name>
    <dbReference type="NCBI Taxonomy" id="4572"/>
    <lineage>
        <taxon>Eukaryota</taxon>
        <taxon>Viridiplantae</taxon>
        <taxon>Streptophyta</taxon>
        <taxon>Embryophyta</taxon>
        <taxon>Tracheophyta</taxon>
        <taxon>Spermatophyta</taxon>
        <taxon>Magnoliopsida</taxon>
        <taxon>Liliopsida</taxon>
        <taxon>Poales</taxon>
        <taxon>Poaceae</taxon>
        <taxon>BOP clade</taxon>
        <taxon>Pooideae</taxon>
        <taxon>Triticodae</taxon>
        <taxon>Triticeae</taxon>
        <taxon>Triticinae</taxon>
        <taxon>Triticum</taxon>
    </lineage>
</organism>
<evidence type="ECO:0000313" key="1">
    <source>
        <dbReference type="EMBL" id="EMS66690.1"/>
    </source>
</evidence>
<dbReference type="EMBL" id="KD028923">
    <property type="protein sequence ID" value="EMS66690.1"/>
    <property type="molecule type" value="Genomic_DNA"/>
</dbReference>
<proteinExistence type="predicted"/>
<name>M8ANL8_TRIUA</name>
<sequence>MAAMNSEAMAWHEALGGKTEEDAVGVTTVDAPRRKWHRQLARGACVHGSVDCGAVEAAAGGGE</sequence>
<gene>
    <name evidence="1" type="ORF">TRIUR3_15012</name>
</gene>